<dbReference type="InterPro" id="IPR015797">
    <property type="entry name" value="NUDIX_hydrolase-like_dom_sf"/>
</dbReference>
<dbReference type="GO" id="GO:0008486">
    <property type="term" value="F:diphosphoinositol-polyphosphate diphosphatase activity"/>
    <property type="evidence" value="ECO:0007669"/>
    <property type="project" value="TreeGrafter"/>
</dbReference>
<evidence type="ECO:0000256" key="4">
    <source>
        <dbReference type="ARBA" id="ARBA00022842"/>
    </source>
</evidence>
<evidence type="ECO:0000256" key="3">
    <source>
        <dbReference type="ARBA" id="ARBA00022801"/>
    </source>
</evidence>
<evidence type="ECO:0000313" key="6">
    <source>
        <dbReference type="Proteomes" id="UP000582090"/>
    </source>
</evidence>
<dbReference type="Proteomes" id="UP000582090">
    <property type="component" value="Unassembled WGS sequence"/>
</dbReference>
<dbReference type="PANTHER" id="PTHR12629:SF0">
    <property type="entry name" value="DIPHOSPHOINOSITOL-POLYPHOSPHATE DIPHOSPHATASE"/>
    <property type="match status" value="1"/>
</dbReference>
<evidence type="ECO:0000256" key="1">
    <source>
        <dbReference type="ARBA" id="ARBA00001946"/>
    </source>
</evidence>
<organism evidence="5 6">
    <name type="scientific">Rhizobium metallidurans</name>
    <dbReference type="NCBI Taxonomy" id="1265931"/>
    <lineage>
        <taxon>Bacteria</taxon>
        <taxon>Pseudomonadati</taxon>
        <taxon>Pseudomonadota</taxon>
        <taxon>Alphaproteobacteria</taxon>
        <taxon>Hyphomicrobiales</taxon>
        <taxon>Rhizobiaceae</taxon>
        <taxon>Rhizobium/Agrobacterium group</taxon>
        <taxon>Rhizobium</taxon>
    </lineage>
</organism>
<keyword evidence="2" id="KW-0479">Metal-binding</keyword>
<dbReference type="GO" id="GO:0034431">
    <property type="term" value="F:bis(5'-adenosyl)-hexaphosphatase activity"/>
    <property type="evidence" value="ECO:0007669"/>
    <property type="project" value="TreeGrafter"/>
</dbReference>
<evidence type="ECO:0000256" key="2">
    <source>
        <dbReference type="ARBA" id="ARBA00022723"/>
    </source>
</evidence>
<sequence>MDRTKPRFSSNKGYLGQLSAYLPRRDNAFAAEQCGAICHRISRSGAVEILLVSSRETGRWIIPKGWMKLDRAPYEQAAAEAWQEAGVIGLVERRPFGYFSYLKQWADGTRSPTIVSVFLLLMERLVNGFREESERRREWVSTTEAARRVQEPELRTLILKAGQAIAAGRAG</sequence>
<name>A0A7W6G9M3_9HYPH</name>
<comment type="cofactor">
    <cofactor evidence="1">
        <name>Mg(2+)</name>
        <dbReference type="ChEBI" id="CHEBI:18420"/>
    </cofactor>
</comment>
<dbReference type="GO" id="GO:1901907">
    <property type="term" value="P:diadenosine pentaphosphate catabolic process"/>
    <property type="evidence" value="ECO:0007669"/>
    <property type="project" value="TreeGrafter"/>
</dbReference>
<comment type="caution">
    <text evidence="5">The sequence shown here is derived from an EMBL/GenBank/DDBJ whole genome shotgun (WGS) entry which is preliminary data.</text>
</comment>
<dbReference type="CDD" id="cd04666">
    <property type="entry name" value="NUDIX_DIPP2_like_Nudt4"/>
    <property type="match status" value="1"/>
</dbReference>
<dbReference type="GO" id="GO:1901909">
    <property type="term" value="P:diadenosine hexaphosphate catabolic process"/>
    <property type="evidence" value="ECO:0007669"/>
    <property type="project" value="TreeGrafter"/>
</dbReference>
<evidence type="ECO:0000313" key="5">
    <source>
        <dbReference type="EMBL" id="MBB3963040.1"/>
    </source>
</evidence>
<dbReference type="SUPFAM" id="SSF55811">
    <property type="entry name" value="Nudix"/>
    <property type="match status" value="1"/>
</dbReference>
<dbReference type="Gene3D" id="3.90.79.10">
    <property type="entry name" value="Nucleoside Triphosphate Pyrophosphohydrolase"/>
    <property type="match status" value="1"/>
</dbReference>
<dbReference type="GO" id="GO:0071543">
    <property type="term" value="P:diphosphoinositol polyphosphate metabolic process"/>
    <property type="evidence" value="ECO:0007669"/>
    <property type="project" value="TreeGrafter"/>
</dbReference>
<dbReference type="GO" id="GO:1901911">
    <property type="term" value="P:adenosine 5'-(hexahydrogen pentaphosphate) catabolic process"/>
    <property type="evidence" value="ECO:0007669"/>
    <property type="project" value="TreeGrafter"/>
</dbReference>
<keyword evidence="4" id="KW-0460">Magnesium</keyword>
<reference evidence="5 6" key="1">
    <citation type="submission" date="2020-08" db="EMBL/GenBank/DDBJ databases">
        <title>Genomic Encyclopedia of Type Strains, Phase IV (KMG-IV): sequencing the most valuable type-strain genomes for metagenomic binning, comparative biology and taxonomic classification.</title>
        <authorList>
            <person name="Goeker M."/>
        </authorList>
    </citation>
    <scope>NUCLEOTIDE SEQUENCE [LARGE SCALE GENOMIC DNA]</scope>
    <source>
        <strain evidence="5 6">DSM 26575</strain>
    </source>
</reference>
<dbReference type="RefSeq" id="WP_246400080.1">
    <property type="nucleotide sequence ID" value="NZ_JACIDW010000001.1"/>
</dbReference>
<protein>
    <submittedName>
        <fullName evidence="5">8-oxo-dGTP pyrophosphatase MutT (NUDIX family)</fullName>
    </submittedName>
</protein>
<gene>
    <name evidence="5" type="ORF">GGQ67_000658</name>
</gene>
<dbReference type="InterPro" id="IPR047198">
    <property type="entry name" value="DDP-like_NUDIX"/>
</dbReference>
<dbReference type="GO" id="GO:0046872">
    <property type="term" value="F:metal ion binding"/>
    <property type="evidence" value="ECO:0007669"/>
    <property type="project" value="UniProtKB-KW"/>
</dbReference>
<dbReference type="GO" id="GO:0000298">
    <property type="term" value="F:endopolyphosphatase activity"/>
    <property type="evidence" value="ECO:0007669"/>
    <property type="project" value="TreeGrafter"/>
</dbReference>
<dbReference type="AlphaFoldDB" id="A0A7W6G9M3"/>
<accession>A0A7W6G9M3</accession>
<dbReference type="PANTHER" id="PTHR12629">
    <property type="entry name" value="DIPHOSPHOINOSITOL POLYPHOSPHATE PHOSPHOHYDROLASE"/>
    <property type="match status" value="1"/>
</dbReference>
<proteinExistence type="predicted"/>
<keyword evidence="3" id="KW-0378">Hydrolase</keyword>
<dbReference type="GO" id="GO:0034432">
    <property type="term" value="F:bis(5'-adenosyl)-pentaphosphatase activity"/>
    <property type="evidence" value="ECO:0007669"/>
    <property type="project" value="TreeGrafter"/>
</dbReference>
<dbReference type="EMBL" id="JACIDW010000001">
    <property type="protein sequence ID" value="MBB3963040.1"/>
    <property type="molecule type" value="Genomic_DNA"/>
</dbReference>
<keyword evidence="6" id="KW-1185">Reference proteome</keyword>
<dbReference type="GO" id="GO:0005737">
    <property type="term" value="C:cytoplasm"/>
    <property type="evidence" value="ECO:0007669"/>
    <property type="project" value="TreeGrafter"/>
</dbReference>